<dbReference type="GO" id="GO:0004803">
    <property type="term" value="F:transposase activity"/>
    <property type="evidence" value="ECO:0007669"/>
    <property type="project" value="InterPro"/>
</dbReference>
<dbReference type="GO" id="GO:0006313">
    <property type="term" value="P:DNA transposition"/>
    <property type="evidence" value="ECO:0007669"/>
    <property type="project" value="InterPro"/>
</dbReference>
<dbReference type="InterPro" id="IPR002686">
    <property type="entry name" value="Transposase_17"/>
</dbReference>
<evidence type="ECO:0000259" key="1">
    <source>
        <dbReference type="SMART" id="SM01321"/>
    </source>
</evidence>
<dbReference type="Gene3D" id="3.30.70.1290">
    <property type="entry name" value="Transposase IS200-like"/>
    <property type="match status" value="1"/>
</dbReference>
<dbReference type="GO" id="GO:0043565">
    <property type="term" value="F:sequence-specific DNA binding"/>
    <property type="evidence" value="ECO:0007669"/>
    <property type="project" value="TreeGrafter"/>
</dbReference>
<dbReference type="Proteomes" id="UP000236724">
    <property type="component" value="Unassembled WGS sequence"/>
</dbReference>
<feature type="domain" description="Transposase IS200-like" evidence="1">
    <location>
        <begin position="29"/>
        <end position="145"/>
    </location>
</feature>
<reference evidence="2 3" key="1">
    <citation type="submission" date="2016-10" db="EMBL/GenBank/DDBJ databases">
        <authorList>
            <person name="de Groot N.N."/>
        </authorList>
    </citation>
    <scope>NUCLEOTIDE SEQUENCE [LARGE SCALE GENOMIC DNA]</scope>
    <source>
        <strain evidence="2">MBHS1</strain>
    </source>
</reference>
<sequence length="194" mass="23138">MTPAQQAEILKERKQLHRPWHSPPHLALQGEQVYILSVACYEHAPIIGKNHQRLQECVDCLLPIYREYCKEIHAWVVLPNHYHALLTTENLDILRKSLGQFHGSSSYRWNGEDNRRGRKVWHNCSDRVMRSERHFYTSLNYIHHNAVKHGLVEHWQDWAYSSVHEFLAEVNRDEALQLWQTYPVLDYGKNWDYS</sequence>
<dbReference type="PANTHER" id="PTHR36966">
    <property type="entry name" value="REP-ASSOCIATED TYROSINE TRANSPOSASE"/>
    <property type="match status" value="1"/>
</dbReference>
<dbReference type="PANTHER" id="PTHR36966:SF1">
    <property type="entry name" value="REP-ASSOCIATED TYROSINE TRANSPOSASE"/>
    <property type="match status" value="1"/>
</dbReference>
<evidence type="ECO:0000313" key="3">
    <source>
        <dbReference type="Proteomes" id="UP000236724"/>
    </source>
</evidence>
<proteinExistence type="predicted"/>
<dbReference type="RefSeq" id="WP_103918922.1">
    <property type="nucleotide sequence ID" value="NZ_FMSV02000131.1"/>
</dbReference>
<dbReference type="InterPro" id="IPR036515">
    <property type="entry name" value="Transposase_17_sf"/>
</dbReference>
<keyword evidence="3" id="KW-1185">Reference proteome</keyword>
<gene>
    <name evidence="2" type="ORF">MBHS_00763</name>
</gene>
<dbReference type="AlphaFoldDB" id="A0A1H6F6B0"/>
<organism evidence="2 3">
    <name type="scientific">Candidatus Venteria ishoeyi</name>
    <dbReference type="NCBI Taxonomy" id="1899563"/>
    <lineage>
        <taxon>Bacteria</taxon>
        <taxon>Pseudomonadati</taxon>
        <taxon>Pseudomonadota</taxon>
        <taxon>Gammaproteobacteria</taxon>
        <taxon>Thiotrichales</taxon>
        <taxon>Thiotrichaceae</taxon>
        <taxon>Venteria</taxon>
    </lineage>
</organism>
<accession>A0A1H6F6B0</accession>
<protein>
    <recommendedName>
        <fullName evidence="1">Transposase IS200-like domain-containing protein</fullName>
    </recommendedName>
</protein>
<dbReference type="SMART" id="SM01321">
    <property type="entry name" value="Y1_Tnp"/>
    <property type="match status" value="1"/>
</dbReference>
<dbReference type="NCBIfam" id="NF047646">
    <property type="entry name" value="REP_Tyr_transpos"/>
    <property type="match status" value="1"/>
</dbReference>
<dbReference type="InterPro" id="IPR052715">
    <property type="entry name" value="RAYT_transposase"/>
</dbReference>
<name>A0A1H6F6B0_9GAMM</name>
<evidence type="ECO:0000313" key="2">
    <source>
        <dbReference type="EMBL" id="SEH04911.1"/>
    </source>
</evidence>
<dbReference type="SUPFAM" id="SSF143422">
    <property type="entry name" value="Transposase IS200-like"/>
    <property type="match status" value="1"/>
</dbReference>
<dbReference type="EMBL" id="FMSV02000131">
    <property type="protein sequence ID" value="SEH04911.1"/>
    <property type="molecule type" value="Genomic_DNA"/>
</dbReference>